<dbReference type="EMBL" id="JAODUP010000751">
    <property type="protein sequence ID" value="KAK2144489.1"/>
    <property type="molecule type" value="Genomic_DNA"/>
</dbReference>
<proteinExistence type="predicted"/>
<name>A0AAD9MVG9_9ANNE</name>
<comment type="caution">
    <text evidence="1">The sequence shown here is derived from an EMBL/GenBank/DDBJ whole genome shotgun (WGS) entry which is preliminary data.</text>
</comment>
<keyword evidence="2" id="KW-1185">Reference proteome</keyword>
<dbReference type="Proteomes" id="UP001208570">
    <property type="component" value="Unassembled WGS sequence"/>
</dbReference>
<dbReference type="Gene3D" id="3.10.20.90">
    <property type="entry name" value="Phosphatidylinositol 3-kinase Catalytic Subunit, Chain A, domain 1"/>
    <property type="match status" value="1"/>
</dbReference>
<organism evidence="1 2">
    <name type="scientific">Paralvinella palmiformis</name>
    <dbReference type="NCBI Taxonomy" id="53620"/>
    <lineage>
        <taxon>Eukaryota</taxon>
        <taxon>Metazoa</taxon>
        <taxon>Spiralia</taxon>
        <taxon>Lophotrochozoa</taxon>
        <taxon>Annelida</taxon>
        <taxon>Polychaeta</taxon>
        <taxon>Sedentaria</taxon>
        <taxon>Canalipalpata</taxon>
        <taxon>Terebellida</taxon>
        <taxon>Terebelliformia</taxon>
        <taxon>Alvinellidae</taxon>
        <taxon>Paralvinella</taxon>
    </lineage>
</organism>
<reference evidence="1" key="1">
    <citation type="journal article" date="2023" name="Mol. Biol. Evol.">
        <title>Third-Generation Sequencing Reveals the Adaptive Role of the Epigenome in Three Deep-Sea Polychaetes.</title>
        <authorList>
            <person name="Perez M."/>
            <person name="Aroh O."/>
            <person name="Sun Y."/>
            <person name="Lan Y."/>
            <person name="Juniper S.K."/>
            <person name="Young C.R."/>
            <person name="Angers B."/>
            <person name="Qian P.Y."/>
        </authorList>
    </citation>
    <scope>NUCLEOTIDE SEQUENCE</scope>
    <source>
        <strain evidence="1">P08H-3</strain>
    </source>
</reference>
<dbReference type="AlphaFoldDB" id="A0AAD9MVG9"/>
<evidence type="ECO:0000313" key="2">
    <source>
        <dbReference type="Proteomes" id="UP001208570"/>
    </source>
</evidence>
<evidence type="ECO:0000313" key="1">
    <source>
        <dbReference type="EMBL" id="KAK2144489.1"/>
    </source>
</evidence>
<sequence length="281" mass="32294">MSGTKEKAEEFLAMLFDLTAPISPKDFFEKLNHFTEMNKIYMFDAKNASIFTSYLDGHVKLCGVKKEITRWTGVPGDEQLLFWDMKLINDNSVMGTNYISQWLKTTEDRPLMMISCSDNSRQSGMRFRQQPFRMFSITDTTALVLLLLSELRRKYRHMRNMLNKHCLKETMNLCEQLEEPIRCYLSLIAVGKGINSVSERIEEWRHSFMTFSQSKATTSGCSAGRNNETMKSLTMNNSCNGEMLVRTVSNSSRTEIRNYSPSLVEQDVHRGTGQIHSVEGV</sequence>
<protein>
    <submittedName>
        <fullName evidence="1">Uncharacterized protein</fullName>
    </submittedName>
</protein>
<gene>
    <name evidence="1" type="ORF">LSH36_751g00013</name>
</gene>
<accession>A0AAD9MVG9</accession>